<dbReference type="Gene3D" id="3.80.10.10">
    <property type="entry name" value="Ribonuclease Inhibitor"/>
    <property type="match status" value="2"/>
</dbReference>
<dbReference type="Pfam" id="PF00560">
    <property type="entry name" value="LRR_1"/>
    <property type="match status" value="4"/>
</dbReference>
<gene>
    <name evidence="5" type="ORF">RD792_010902</name>
</gene>
<keyword evidence="2" id="KW-0677">Repeat</keyword>
<protein>
    <recommendedName>
        <fullName evidence="4">Leucine-rich repeat-containing N-terminal plant-type domain-containing protein</fullName>
    </recommendedName>
</protein>
<keyword evidence="6" id="KW-1185">Reference proteome</keyword>
<evidence type="ECO:0000313" key="6">
    <source>
        <dbReference type="Proteomes" id="UP001291926"/>
    </source>
</evidence>
<evidence type="ECO:0000256" key="1">
    <source>
        <dbReference type="ARBA" id="ARBA00022614"/>
    </source>
</evidence>
<dbReference type="Proteomes" id="UP001291926">
    <property type="component" value="Unassembled WGS sequence"/>
</dbReference>
<proteinExistence type="predicted"/>
<dbReference type="InterPro" id="IPR001611">
    <property type="entry name" value="Leu-rich_rpt"/>
</dbReference>
<evidence type="ECO:0000313" key="5">
    <source>
        <dbReference type="EMBL" id="KAK4483700.1"/>
    </source>
</evidence>
<dbReference type="PANTHER" id="PTHR48065">
    <property type="entry name" value="OS10G0469600 PROTEIN"/>
    <property type="match status" value="1"/>
</dbReference>
<reference evidence="5 6" key="1">
    <citation type="journal article" date="2023" name="bioRxiv">
        <title>Genome report: Whole genome sequence and annotation of Penstemon davidsonii.</title>
        <authorList>
            <person name="Ostevik K.L."/>
            <person name="Alabady M."/>
            <person name="Zhang M."/>
            <person name="Rausher M.D."/>
        </authorList>
    </citation>
    <scope>NUCLEOTIDE SEQUENCE [LARGE SCALE GENOMIC DNA]</scope>
    <source>
        <strain evidence="5">DNT005</strain>
        <tissue evidence="5">Whole leaf</tissue>
    </source>
</reference>
<accession>A0ABR0D3Y7</accession>
<dbReference type="InterPro" id="IPR032675">
    <property type="entry name" value="LRR_dom_sf"/>
</dbReference>
<name>A0ABR0D3Y7_9LAMI</name>
<keyword evidence="1" id="KW-0433">Leucine-rich repeat</keyword>
<organism evidence="5 6">
    <name type="scientific">Penstemon davidsonii</name>
    <dbReference type="NCBI Taxonomy" id="160366"/>
    <lineage>
        <taxon>Eukaryota</taxon>
        <taxon>Viridiplantae</taxon>
        <taxon>Streptophyta</taxon>
        <taxon>Embryophyta</taxon>
        <taxon>Tracheophyta</taxon>
        <taxon>Spermatophyta</taxon>
        <taxon>Magnoliopsida</taxon>
        <taxon>eudicotyledons</taxon>
        <taxon>Gunneridae</taxon>
        <taxon>Pentapetalae</taxon>
        <taxon>asterids</taxon>
        <taxon>lamiids</taxon>
        <taxon>Lamiales</taxon>
        <taxon>Plantaginaceae</taxon>
        <taxon>Cheloneae</taxon>
        <taxon>Penstemon</taxon>
    </lineage>
</organism>
<evidence type="ECO:0000256" key="2">
    <source>
        <dbReference type="ARBA" id="ARBA00022737"/>
    </source>
</evidence>
<feature type="chain" id="PRO_5045121541" description="Leucine-rich repeat-containing N-terminal plant-type domain-containing protein" evidence="3">
    <location>
        <begin position="24"/>
        <end position="254"/>
    </location>
</feature>
<feature type="signal peptide" evidence="3">
    <location>
        <begin position="1"/>
        <end position="23"/>
    </location>
</feature>
<evidence type="ECO:0000259" key="4">
    <source>
        <dbReference type="Pfam" id="PF08263"/>
    </source>
</evidence>
<keyword evidence="3" id="KW-0732">Signal</keyword>
<sequence>MAAAVRLLLIPLLIVSYLTPSLATGEDIHLLDFKESLNDSSALDSTWRKGTHPCKDKWKGIECDQKDDDNVSGLILIGLGLSGVSEEMDIESLGKLDRLRFLSLENNSFTGRIPEFNRLTSLRSLFISGNQFSGEIAQDYFNNMGSLKKLEMARNMFSGTIPDSLGNLNNLVELFLERNEFSGAIPLIAQKSLQTINLSYNKLHGEIPQSMSKFGAGSFEGNPELCGPIISKPCPPQDTNVNAPPLGDHILKFR</sequence>
<evidence type="ECO:0000256" key="3">
    <source>
        <dbReference type="SAM" id="SignalP"/>
    </source>
</evidence>
<dbReference type="SUPFAM" id="SSF52058">
    <property type="entry name" value="L domain-like"/>
    <property type="match status" value="1"/>
</dbReference>
<feature type="domain" description="Leucine-rich repeat-containing N-terminal plant-type" evidence="4">
    <location>
        <begin position="29"/>
        <end position="64"/>
    </location>
</feature>
<dbReference type="InterPro" id="IPR013210">
    <property type="entry name" value="LRR_N_plant-typ"/>
</dbReference>
<dbReference type="Pfam" id="PF08263">
    <property type="entry name" value="LRRNT_2"/>
    <property type="match status" value="1"/>
</dbReference>
<comment type="caution">
    <text evidence="5">The sequence shown here is derived from an EMBL/GenBank/DDBJ whole genome shotgun (WGS) entry which is preliminary data.</text>
</comment>
<dbReference type="EMBL" id="JAYDYQ010002534">
    <property type="protein sequence ID" value="KAK4483700.1"/>
    <property type="molecule type" value="Genomic_DNA"/>
</dbReference>